<dbReference type="RefSeq" id="WP_052208228.1">
    <property type="nucleotide sequence ID" value="NZ_CP009122.1"/>
</dbReference>
<accession>A0A0A7PJR1</accession>
<keyword evidence="1" id="KW-0805">Transcription regulation</keyword>
<dbReference type="InterPro" id="IPR035418">
    <property type="entry name" value="AraC-bd_2"/>
</dbReference>
<dbReference type="PRINTS" id="PR00032">
    <property type="entry name" value="HTHARAC"/>
</dbReference>
<dbReference type="InterPro" id="IPR018060">
    <property type="entry name" value="HTH_AraC"/>
</dbReference>
<evidence type="ECO:0000313" key="5">
    <source>
        <dbReference type="EMBL" id="AJA09488.1"/>
    </source>
</evidence>
<evidence type="ECO:0000313" key="6">
    <source>
        <dbReference type="Proteomes" id="UP000030907"/>
    </source>
</evidence>
<name>A0A0A7PJR1_9SPHN</name>
<dbReference type="HOGENOM" id="CLU_049704_4_1_5"/>
<dbReference type="PANTHER" id="PTHR43280">
    <property type="entry name" value="ARAC-FAMILY TRANSCRIPTIONAL REGULATOR"/>
    <property type="match status" value="1"/>
</dbReference>
<dbReference type="AlphaFoldDB" id="A0A0A7PJR1"/>
<dbReference type="EMBL" id="CP009122">
    <property type="protein sequence ID" value="AJA09488.1"/>
    <property type="molecule type" value="Genomic_DNA"/>
</dbReference>
<dbReference type="GO" id="GO:0003700">
    <property type="term" value="F:DNA-binding transcription factor activity"/>
    <property type="evidence" value="ECO:0007669"/>
    <property type="project" value="InterPro"/>
</dbReference>
<dbReference type="GO" id="GO:0043565">
    <property type="term" value="F:sequence-specific DNA binding"/>
    <property type="evidence" value="ECO:0007669"/>
    <property type="project" value="InterPro"/>
</dbReference>
<gene>
    <name evidence="5" type="ORF">SKP52_13000</name>
</gene>
<dbReference type="STRING" id="1515612.SKP52_13000"/>
<dbReference type="SUPFAM" id="SSF46689">
    <property type="entry name" value="Homeodomain-like"/>
    <property type="match status" value="1"/>
</dbReference>
<dbReference type="PROSITE" id="PS01124">
    <property type="entry name" value="HTH_ARAC_FAMILY_2"/>
    <property type="match status" value="1"/>
</dbReference>
<evidence type="ECO:0000256" key="2">
    <source>
        <dbReference type="ARBA" id="ARBA00023125"/>
    </source>
</evidence>
<keyword evidence="2" id="KW-0238">DNA-binding</keyword>
<dbReference type="Pfam" id="PF12833">
    <property type="entry name" value="HTH_18"/>
    <property type="match status" value="1"/>
</dbReference>
<dbReference type="Gene3D" id="1.10.10.60">
    <property type="entry name" value="Homeodomain-like"/>
    <property type="match status" value="1"/>
</dbReference>
<evidence type="ECO:0000256" key="1">
    <source>
        <dbReference type="ARBA" id="ARBA00023015"/>
    </source>
</evidence>
<sequence>MPRFVPSTMSEIFYELEQVGSKDFGGVFLRTELGDADLVYSSSWGSPARIARTVSTLKASKVDMFLVVLGIAGEAALRQEGRVARIKRGSLAIVDSSKTYEVEVASAWKAIWLKVPRSAIETRLFTYRDWLGRALSTDTGLGFAANRMIHACLHASKALRDDEARVLAGNVLDIVAATFTHAAGDEDDSATRSRHTEMMFNRVNRFVDQHLRNSNLGPAVISAGCGISERYLRQLFASHGTTMTAAIRSKRLEECRRMLNSYGRHAPSITQVAFSMGFENISSFNRAFKAYFGLTPSQARSGCLSGYNKETVPGFA</sequence>
<dbReference type="Pfam" id="PF14525">
    <property type="entry name" value="AraC_binding_2"/>
    <property type="match status" value="1"/>
</dbReference>
<evidence type="ECO:0000259" key="4">
    <source>
        <dbReference type="PROSITE" id="PS01124"/>
    </source>
</evidence>
<feature type="domain" description="HTH araC/xylS-type" evidence="4">
    <location>
        <begin position="201"/>
        <end position="302"/>
    </location>
</feature>
<dbReference type="SMART" id="SM00342">
    <property type="entry name" value="HTH_ARAC"/>
    <property type="match status" value="1"/>
</dbReference>
<dbReference type="Proteomes" id="UP000030907">
    <property type="component" value="Chromosome"/>
</dbReference>
<proteinExistence type="predicted"/>
<protein>
    <recommendedName>
        <fullName evidence="4">HTH araC/xylS-type domain-containing protein</fullName>
    </recommendedName>
</protein>
<evidence type="ECO:0000256" key="3">
    <source>
        <dbReference type="ARBA" id="ARBA00023163"/>
    </source>
</evidence>
<keyword evidence="6" id="KW-1185">Reference proteome</keyword>
<organism evidence="5 6">
    <name type="scientific">Sphingopyxis fribergensis</name>
    <dbReference type="NCBI Taxonomy" id="1515612"/>
    <lineage>
        <taxon>Bacteria</taxon>
        <taxon>Pseudomonadati</taxon>
        <taxon>Pseudomonadota</taxon>
        <taxon>Alphaproteobacteria</taxon>
        <taxon>Sphingomonadales</taxon>
        <taxon>Sphingomonadaceae</taxon>
        <taxon>Sphingopyxis</taxon>
    </lineage>
</organism>
<dbReference type="InterPro" id="IPR020449">
    <property type="entry name" value="Tscrpt_reg_AraC-type_HTH"/>
</dbReference>
<dbReference type="InterPro" id="IPR009057">
    <property type="entry name" value="Homeodomain-like_sf"/>
</dbReference>
<dbReference type="KEGG" id="sphk:SKP52_13000"/>
<dbReference type="PANTHER" id="PTHR43280:SF31">
    <property type="entry name" value="TRANSCRIPTIONAL REGULATORY PROTEIN"/>
    <property type="match status" value="1"/>
</dbReference>
<reference evidence="5 6" key="1">
    <citation type="journal article" date="2015" name="Int. J. Syst. Evol. Microbiol.">
        <title>Description of Sphingopyxis fribergensis sp. nov. - a soil bacterium with the ability to degrade styrene and phenylacetic acid.</title>
        <authorList>
            <person name="Oelschlagel M."/>
            <person name="Ruckert C."/>
            <person name="Kalinowski J."/>
            <person name="Schmidt G."/>
            <person name="Schlomann M."/>
            <person name="Tischler D."/>
        </authorList>
    </citation>
    <scope>NUCLEOTIDE SEQUENCE [LARGE SCALE GENOMIC DNA]</scope>
    <source>
        <strain evidence="5 6">Kp5.2</strain>
    </source>
</reference>
<keyword evidence="3" id="KW-0804">Transcription</keyword>